<gene>
    <name evidence="2" type="ORF">CHU92_13680</name>
</gene>
<keyword evidence="1" id="KW-0472">Membrane</keyword>
<feature type="transmembrane region" description="Helical" evidence="1">
    <location>
        <begin position="81"/>
        <end position="104"/>
    </location>
</feature>
<dbReference type="RefSeq" id="WP_094416505.1">
    <property type="nucleotide sequence ID" value="NZ_NOXV01000301.1"/>
</dbReference>
<comment type="caution">
    <text evidence="2">The sequence shown here is derived from an EMBL/GenBank/DDBJ whole genome shotgun (WGS) entry which is preliminary data.</text>
</comment>
<reference evidence="2 3" key="1">
    <citation type="submission" date="2017-07" db="EMBL/GenBank/DDBJ databases">
        <title>Flavobacterium cyanobacteriorum sp. nov., isolated from cyanobacterial aggregates in a eutrophic lake.</title>
        <authorList>
            <person name="Cai H."/>
        </authorList>
    </citation>
    <scope>NUCLEOTIDE SEQUENCE [LARGE SCALE GENOMIC DNA]</scope>
    <source>
        <strain evidence="2 3">TH021</strain>
    </source>
</reference>
<feature type="transmembrane region" description="Helical" evidence="1">
    <location>
        <begin position="178"/>
        <end position="199"/>
    </location>
</feature>
<evidence type="ECO:0000313" key="2">
    <source>
        <dbReference type="EMBL" id="OYQ33183.1"/>
    </source>
</evidence>
<feature type="transmembrane region" description="Helical" evidence="1">
    <location>
        <begin position="144"/>
        <end position="163"/>
    </location>
</feature>
<feature type="transmembrane region" description="Helical" evidence="1">
    <location>
        <begin position="56"/>
        <end position="74"/>
    </location>
</feature>
<evidence type="ECO:0000313" key="3">
    <source>
        <dbReference type="Proteomes" id="UP000216605"/>
    </source>
</evidence>
<evidence type="ECO:0008006" key="4">
    <source>
        <dbReference type="Google" id="ProtNLM"/>
    </source>
</evidence>
<sequence length="207" mass="23989">MKETINYIMPAYILISFIAAIICLDRGKQDNKILLMILGVSVSTEILSALLAGKDLIYSVSFILHNGLWLYLLARDIMKKTAVILLLTSFVVFGIINLLCIKGLHEMNNYTFVAGAFLYLIIFIYGSFYQLRRENFLFFFSNDYLLRFSPVIFFFGLSFTFAFDLKSLLYKEVLGIELHYFVTPIVNLIYYSLINVYIYKQKQSTDD</sequence>
<proteinExistence type="predicted"/>
<dbReference type="EMBL" id="NOXV01000301">
    <property type="protein sequence ID" value="OYQ33183.1"/>
    <property type="molecule type" value="Genomic_DNA"/>
</dbReference>
<keyword evidence="3" id="KW-1185">Reference proteome</keyword>
<evidence type="ECO:0000256" key="1">
    <source>
        <dbReference type="SAM" id="Phobius"/>
    </source>
</evidence>
<feature type="transmembrane region" description="Helical" evidence="1">
    <location>
        <begin position="110"/>
        <end position="132"/>
    </location>
</feature>
<name>A0A255YVE5_9FLAO</name>
<feature type="transmembrane region" description="Helical" evidence="1">
    <location>
        <begin position="33"/>
        <end position="50"/>
    </location>
</feature>
<dbReference type="AlphaFoldDB" id="A0A255YVE5"/>
<accession>A0A255YVE5</accession>
<dbReference type="Proteomes" id="UP000216605">
    <property type="component" value="Unassembled WGS sequence"/>
</dbReference>
<protein>
    <recommendedName>
        <fullName evidence="4">YhhN-like protein</fullName>
    </recommendedName>
</protein>
<feature type="transmembrane region" description="Helical" evidence="1">
    <location>
        <begin position="6"/>
        <end position="24"/>
    </location>
</feature>
<keyword evidence="1" id="KW-1133">Transmembrane helix</keyword>
<organism evidence="2 3">
    <name type="scientific">Flavobacterium cyanobacteriorum</name>
    <dbReference type="NCBI Taxonomy" id="2022802"/>
    <lineage>
        <taxon>Bacteria</taxon>
        <taxon>Pseudomonadati</taxon>
        <taxon>Bacteroidota</taxon>
        <taxon>Flavobacteriia</taxon>
        <taxon>Flavobacteriales</taxon>
        <taxon>Flavobacteriaceae</taxon>
        <taxon>Flavobacterium</taxon>
    </lineage>
</organism>
<keyword evidence="1" id="KW-0812">Transmembrane</keyword>